<evidence type="ECO:0000256" key="1">
    <source>
        <dbReference type="SAM" id="MobiDB-lite"/>
    </source>
</evidence>
<keyword evidence="3" id="KW-1185">Reference proteome</keyword>
<organism evidence="2 3">
    <name type="scientific">Rhizopus microsporus ATCC 52813</name>
    <dbReference type="NCBI Taxonomy" id="1340429"/>
    <lineage>
        <taxon>Eukaryota</taxon>
        <taxon>Fungi</taxon>
        <taxon>Fungi incertae sedis</taxon>
        <taxon>Mucoromycota</taxon>
        <taxon>Mucoromycotina</taxon>
        <taxon>Mucoromycetes</taxon>
        <taxon>Mucorales</taxon>
        <taxon>Mucorineae</taxon>
        <taxon>Rhizopodaceae</taxon>
        <taxon>Rhizopus</taxon>
    </lineage>
</organism>
<gene>
    <name evidence="2" type="ORF">RHIMIDRAFT_312404</name>
</gene>
<feature type="compositionally biased region" description="Polar residues" evidence="1">
    <location>
        <begin position="128"/>
        <end position="137"/>
    </location>
</feature>
<dbReference type="RefSeq" id="XP_023467855.1">
    <property type="nucleotide sequence ID" value="XM_023614800.1"/>
</dbReference>
<protein>
    <submittedName>
        <fullName evidence="2">Uncharacterized protein</fullName>
    </submittedName>
</protein>
<name>A0A2G4SZH1_RHIZD</name>
<feature type="region of interest" description="Disordered" evidence="1">
    <location>
        <begin position="128"/>
        <end position="149"/>
    </location>
</feature>
<dbReference type="EMBL" id="KZ303846">
    <property type="protein sequence ID" value="PHZ14147.1"/>
    <property type="molecule type" value="Genomic_DNA"/>
</dbReference>
<feature type="compositionally biased region" description="Basic residues" evidence="1">
    <location>
        <begin position="139"/>
        <end position="149"/>
    </location>
</feature>
<accession>A0A2G4SZH1</accession>
<proteinExistence type="predicted"/>
<evidence type="ECO:0000313" key="2">
    <source>
        <dbReference type="EMBL" id="PHZ14147.1"/>
    </source>
</evidence>
<dbReference type="Proteomes" id="UP000242254">
    <property type="component" value="Unassembled WGS sequence"/>
</dbReference>
<evidence type="ECO:0000313" key="3">
    <source>
        <dbReference type="Proteomes" id="UP000242254"/>
    </source>
</evidence>
<sequence>MSIIGFIQARTSNTINSYKVFIPYHIIQWQIMAYNNNSSISLQKDIKEFVKNLPKNEGSEWTNSKIFNKGFHRELKRKLWMPSKAQTQYTRELIDSSSREEQRQAFTKNANNFLDQEEVKISSFTSWKAPDNSQFTHTPRIRPPKVKLG</sequence>
<dbReference type="AlphaFoldDB" id="A0A2G4SZH1"/>
<dbReference type="GeneID" id="35445789"/>
<reference evidence="2 3" key="1">
    <citation type="journal article" date="2016" name="Proc. Natl. Acad. Sci. U.S.A.">
        <title>Lipid metabolic changes in an early divergent fungus govern the establishment of a mutualistic symbiosis with endobacteria.</title>
        <authorList>
            <person name="Lastovetsky O.A."/>
            <person name="Gaspar M.L."/>
            <person name="Mondo S.J."/>
            <person name="LaButti K.M."/>
            <person name="Sandor L."/>
            <person name="Grigoriev I.V."/>
            <person name="Henry S.A."/>
            <person name="Pawlowska T.E."/>
        </authorList>
    </citation>
    <scope>NUCLEOTIDE SEQUENCE [LARGE SCALE GENOMIC DNA]</scope>
    <source>
        <strain evidence="2 3">ATCC 52813</strain>
    </source>
</reference>